<feature type="compositionally biased region" description="Polar residues" evidence="1">
    <location>
        <begin position="21"/>
        <end position="44"/>
    </location>
</feature>
<proteinExistence type="predicted"/>
<organism evidence="2 3">
    <name type="scientific">Blattamonas nauphoetae</name>
    <dbReference type="NCBI Taxonomy" id="2049346"/>
    <lineage>
        <taxon>Eukaryota</taxon>
        <taxon>Metamonada</taxon>
        <taxon>Preaxostyla</taxon>
        <taxon>Oxymonadida</taxon>
        <taxon>Blattamonas</taxon>
    </lineage>
</organism>
<gene>
    <name evidence="2" type="ORF">BLNAU_19562</name>
</gene>
<feature type="compositionally biased region" description="Polar residues" evidence="1">
    <location>
        <begin position="138"/>
        <end position="156"/>
    </location>
</feature>
<dbReference type="EMBL" id="JARBJD010000258">
    <property type="protein sequence ID" value="KAK2945489.1"/>
    <property type="molecule type" value="Genomic_DNA"/>
</dbReference>
<feature type="region of interest" description="Disordered" evidence="1">
    <location>
        <begin position="133"/>
        <end position="156"/>
    </location>
</feature>
<keyword evidence="3" id="KW-1185">Reference proteome</keyword>
<feature type="region of interest" description="Disordered" evidence="1">
    <location>
        <begin position="1"/>
        <end position="74"/>
    </location>
</feature>
<comment type="caution">
    <text evidence="2">The sequence shown here is derived from an EMBL/GenBank/DDBJ whole genome shotgun (WGS) entry which is preliminary data.</text>
</comment>
<feature type="compositionally biased region" description="Low complexity" evidence="1">
    <location>
        <begin position="56"/>
        <end position="73"/>
    </location>
</feature>
<accession>A0ABQ9X2A9</accession>
<protein>
    <submittedName>
        <fullName evidence="2">Uncharacterized protein</fullName>
    </submittedName>
</protein>
<evidence type="ECO:0000256" key="1">
    <source>
        <dbReference type="SAM" id="MobiDB-lite"/>
    </source>
</evidence>
<name>A0ABQ9X2A9_9EUKA</name>
<reference evidence="2 3" key="1">
    <citation type="journal article" date="2022" name="bioRxiv">
        <title>Genomics of Preaxostyla Flagellates Illuminates Evolutionary Transitions and the Path Towards Mitochondrial Loss.</title>
        <authorList>
            <person name="Novak L.V.F."/>
            <person name="Treitli S.C."/>
            <person name="Pyrih J."/>
            <person name="Halakuc P."/>
            <person name="Pipaliya S.V."/>
            <person name="Vacek V."/>
            <person name="Brzon O."/>
            <person name="Soukal P."/>
            <person name="Eme L."/>
            <person name="Dacks J.B."/>
            <person name="Karnkowska A."/>
            <person name="Elias M."/>
            <person name="Hampl V."/>
        </authorList>
    </citation>
    <scope>NUCLEOTIDE SEQUENCE [LARGE SCALE GENOMIC DNA]</scope>
    <source>
        <strain evidence="2">NAU3</strain>
        <tissue evidence="2">Gut</tissue>
    </source>
</reference>
<sequence length="302" mass="33800">MSENPNKQANIGYIPPHRRQYTPQNPQTLSEPSTPTPRETITKTPPSSSPAPQNSPTPKLQSPSLQSRRSQPPTLVSCDLPCTVQSWSRLTFPTEIEQSQFDYLWDLYEKENDACSVPRQPQRSQFVSSEFDFPELGSSPSPVSTPKQTPPSQSVQYDTSLTVQQAILRYLGSSFDHILELTGFDKNFDSNALDKVMNYQPSPYYVKWTGQSQLLLVFENSSLAHAALTQFPSKQSPTPLSLHSSSSFTQPSIDVLLMPPLRFPPSRRIRREGARGRPKSDATVANRTILNTLGIRIPKKTP</sequence>
<evidence type="ECO:0000313" key="3">
    <source>
        <dbReference type="Proteomes" id="UP001281761"/>
    </source>
</evidence>
<evidence type="ECO:0000313" key="2">
    <source>
        <dbReference type="EMBL" id="KAK2945489.1"/>
    </source>
</evidence>
<dbReference type="Proteomes" id="UP001281761">
    <property type="component" value="Unassembled WGS sequence"/>
</dbReference>